<dbReference type="PROSITE" id="PS51635">
    <property type="entry name" value="PNPLA"/>
    <property type="match status" value="1"/>
</dbReference>
<gene>
    <name evidence="6" type="ORF">ICT70_00880</name>
</gene>
<dbReference type="PANTHER" id="PTHR14226:SF76">
    <property type="entry name" value="NTE FAMILY PROTEIN RSSA"/>
    <property type="match status" value="1"/>
</dbReference>
<sequence length="298" mass="32691">MATIKKKTVSLVLGSGGARGLAHIGVIQVLEQQGYEIRSISGSSMGALIGGIYAAGQLSTYTQWVTALDRFDVLKLLDLSFSGSAFFKGERIISTLRELIGDRNIEDLPISFTAVATDLDESKEVWLSSGPLFDAIRASIAFPTVFSAMTYKGRTLVDGGLLNPVPIAPTLHDHTDLTIAVSLSGKSRHVAPVTSKSVNINGRGSSYHQKIIDFIESLQRKGNHQNERHDENFFDVISKSLDAMQSTIARLKLAAYTPDMVIEIPKNVCTIYEFERARELIDIGRQETIDVLRHVVEN</sequence>
<dbReference type="InterPro" id="IPR002641">
    <property type="entry name" value="PNPLA_dom"/>
</dbReference>
<dbReference type="EMBL" id="JACWUN010000001">
    <property type="protein sequence ID" value="MBD1399221.1"/>
    <property type="molecule type" value="Genomic_DNA"/>
</dbReference>
<dbReference type="RefSeq" id="WP_191153494.1">
    <property type="nucleotide sequence ID" value="NZ_JACWUN010000001.1"/>
</dbReference>
<feature type="active site" description="Proton acceptor" evidence="4">
    <location>
        <position position="158"/>
    </location>
</feature>
<keyword evidence="1 4" id="KW-0378">Hydrolase</keyword>
<evidence type="ECO:0000256" key="1">
    <source>
        <dbReference type="ARBA" id="ARBA00022801"/>
    </source>
</evidence>
<feature type="domain" description="PNPLA" evidence="5">
    <location>
        <begin position="11"/>
        <end position="171"/>
    </location>
</feature>
<dbReference type="SUPFAM" id="SSF52151">
    <property type="entry name" value="FabD/lysophospholipase-like"/>
    <property type="match status" value="1"/>
</dbReference>
<dbReference type="Proteomes" id="UP000632828">
    <property type="component" value="Unassembled WGS sequence"/>
</dbReference>
<comment type="caution">
    <text evidence="6">The sequence shown here is derived from an EMBL/GenBank/DDBJ whole genome shotgun (WGS) entry which is preliminary data.</text>
</comment>
<dbReference type="AlphaFoldDB" id="A0A8J6QN47"/>
<feature type="short sequence motif" description="DGA/G" evidence="4">
    <location>
        <begin position="158"/>
        <end position="160"/>
    </location>
</feature>
<keyword evidence="7" id="KW-1185">Reference proteome</keyword>
<dbReference type="Gene3D" id="3.40.1090.10">
    <property type="entry name" value="Cytosolic phospholipase A2 catalytic domain"/>
    <property type="match status" value="1"/>
</dbReference>
<dbReference type="InterPro" id="IPR016035">
    <property type="entry name" value="Acyl_Trfase/lysoPLipase"/>
</dbReference>
<evidence type="ECO:0000313" key="6">
    <source>
        <dbReference type="EMBL" id="MBD1399221.1"/>
    </source>
</evidence>
<dbReference type="InterPro" id="IPR050301">
    <property type="entry name" value="NTE"/>
</dbReference>
<reference evidence="6" key="1">
    <citation type="submission" date="2020-09" db="EMBL/GenBank/DDBJ databases">
        <title>Pelobacter alkaliphilus sp. nov., a novel anaerobic arsenate-reducing bacterium from terrestrial mud volcano.</title>
        <authorList>
            <person name="Khomyakova M.A."/>
            <person name="Merkel A.Y."/>
            <person name="Slobodkin A.I."/>
        </authorList>
    </citation>
    <scope>NUCLEOTIDE SEQUENCE</scope>
    <source>
        <strain evidence="6">M08fum</strain>
    </source>
</reference>
<evidence type="ECO:0000313" key="7">
    <source>
        <dbReference type="Proteomes" id="UP000632828"/>
    </source>
</evidence>
<accession>A0A8J6QN47</accession>
<feature type="active site" description="Nucleophile" evidence="4">
    <location>
        <position position="44"/>
    </location>
</feature>
<proteinExistence type="predicted"/>
<evidence type="ECO:0000256" key="4">
    <source>
        <dbReference type="PROSITE-ProRule" id="PRU01161"/>
    </source>
</evidence>
<dbReference type="GO" id="GO:0016042">
    <property type="term" value="P:lipid catabolic process"/>
    <property type="evidence" value="ECO:0007669"/>
    <property type="project" value="UniProtKB-UniRule"/>
</dbReference>
<evidence type="ECO:0000256" key="2">
    <source>
        <dbReference type="ARBA" id="ARBA00022963"/>
    </source>
</evidence>
<name>A0A8J6QN47_9BACT</name>
<dbReference type="Pfam" id="PF01734">
    <property type="entry name" value="Patatin"/>
    <property type="match status" value="1"/>
</dbReference>
<protein>
    <submittedName>
        <fullName evidence="6">Patatin-like phospholipase family protein</fullName>
    </submittedName>
</protein>
<evidence type="ECO:0000256" key="3">
    <source>
        <dbReference type="ARBA" id="ARBA00023098"/>
    </source>
</evidence>
<dbReference type="GO" id="GO:0016787">
    <property type="term" value="F:hydrolase activity"/>
    <property type="evidence" value="ECO:0007669"/>
    <property type="project" value="UniProtKB-UniRule"/>
</dbReference>
<evidence type="ECO:0000259" key="5">
    <source>
        <dbReference type="PROSITE" id="PS51635"/>
    </source>
</evidence>
<keyword evidence="2 4" id="KW-0442">Lipid degradation</keyword>
<organism evidence="6 7">
    <name type="scientific">Pelovirga terrestris</name>
    <dbReference type="NCBI Taxonomy" id="2771352"/>
    <lineage>
        <taxon>Bacteria</taxon>
        <taxon>Pseudomonadati</taxon>
        <taxon>Thermodesulfobacteriota</taxon>
        <taxon>Desulfuromonadia</taxon>
        <taxon>Geobacterales</taxon>
        <taxon>Geobacteraceae</taxon>
        <taxon>Pelovirga</taxon>
    </lineage>
</organism>
<dbReference type="PANTHER" id="PTHR14226">
    <property type="entry name" value="NEUROPATHY TARGET ESTERASE/SWISS CHEESE D.MELANOGASTER"/>
    <property type="match status" value="1"/>
</dbReference>
<keyword evidence="3 4" id="KW-0443">Lipid metabolism</keyword>
<feature type="short sequence motif" description="GXSXG" evidence="4">
    <location>
        <begin position="42"/>
        <end position="46"/>
    </location>
</feature>
<comment type="caution">
    <text evidence="4">Lacks conserved residue(s) required for the propagation of feature annotation.</text>
</comment>